<comment type="caution">
    <text evidence="1">The sequence shown here is derived from an EMBL/GenBank/DDBJ whole genome shotgun (WGS) entry which is preliminary data.</text>
</comment>
<evidence type="ECO:0000313" key="2">
    <source>
        <dbReference type="Proteomes" id="UP000019483"/>
    </source>
</evidence>
<sequence>MNKKSELVETMYRRKILEILKDVCPEGINAEDVNNSNNADKGVLRSKIRDTIKSDGLDDDGRTHIPCNKMLDEGLLVQVKLSYRVGYRMYITPKGVGYLESMTEYEVGMPAA</sequence>
<dbReference type="RefSeq" id="WP_023846007.1">
    <property type="nucleotide sequence ID" value="NZ_AZAJ01000001.1"/>
</dbReference>
<dbReference type="AlphaFoldDB" id="W9DSU5"/>
<gene>
    <name evidence="1" type="ORF">MettiDRAFT_2360</name>
</gene>
<proteinExistence type="predicted"/>
<protein>
    <submittedName>
        <fullName evidence="1">Uncharacterized protein</fullName>
    </submittedName>
</protein>
<dbReference type="EMBL" id="AZAJ01000001">
    <property type="protein sequence ID" value="ETA68873.1"/>
    <property type="molecule type" value="Genomic_DNA"/>
</dbReference>
<keyword evidence="2" id="KW-1185">Reference proteome</keyword>
<organism evidence="1 2">
    <name type="scientific">Methanolobus tindarius DSM 2278</name>
    <dbReference type="NCBI Taxonomy" id="1090322"/>
    <lineage>
        <taxon>Archaea</taxon>
        <taxon>Methanobacteriati</taxon>
        <taxon>Methanobacteriota</taxon>
        <taxon>Stenosarchaea group</taxon>
        <taxon>Methanomicrobia</taxon>
        <taxon>Methanosarcinales</taxon>
        <taxon>Methanosarcinaceae</taxon>
        <taxon>Methanolobus</taxon>
    </lineage>
</organism>
<name>W9DSU5_METTI</name>
<accession>W9DSU5</accession>
<dbReference type="Proteomes" id="UP000019483">
    <property type="component" value="Unassembled WGS sequence"/>
</dbReference>
<reference evidence="1 2" key="1">
    <citation type="submission" date="2013-08" db="EMBL/GenBank/DDBJ databases">
        <authorList>
            <consortium name="DOE Joint Genome Institute"/>
            <person name="Eisen J."/>
            <person name="Huntemann M."/>
            <person name="Han J."/>
            <person name="Chen A."/>
            <person name="Kyrpides N."/>
            <person name="Mavromatis K."/>
            <person name="Markowitz V."/>
            <person name="Palaniappan K."/>
            <person name="Ivanova N."/>
            <person name="Schaumberg A."/>
            <person name="Pati A."/>
            <person name="Liolios K."/>
            <person name="Nordberg H.P."/>
            <person name="Cantor M.N."/>
            <person name="Hua S.X."/>
            <person name="Woyke T."/>
        </authorList>
    </citation>
    <scope>NUCLEOTIDE SEQUENCE [LARGE SCALE GENOMIC DNA]</scope>
    <source>
        <strain evidence="1 2">DSM 2278</strain>
    </source>
</reference>
<evidence type="ECO:0000313" key="1">
    <source>
        <dbReference type="EMBL" id="ETA68873.1"/>
    </source>
</evidence>